<protein>
    <submittedName>
        <fullName evidence="7">O-antigen ligase domain-containing protein</fullName>
    </submittedName>
</protein>
<dbReference type="Pfam" id="PF04932">
    <property type="entry name" value="Wzy_C"/>
    <property type="match status" value="1"/>
</dbReference>
<evidence type="ECO:0000256" key="4">
    <source>
        <dbReference type="ARBA" id="ARBA00023136"/>
    </source>
</evidence>
<gene>
    <name evidence="7" type="ORF">DWX06_06840</name>
</gene>
<evidence type="ECO:0000259" key="6">
    <source>
        <dbReference type="Pfam" id="PF04932"/>
    </source>
</evidence>
<feature type="transmembrane region" description="Helical" evidence="5">
    <location>
        <begin position="225"/>
        <end position="245"/>
    </location>
</feature>
<proteinExistence type="predicted"/>
<feature type="transmembrane region" description="Helical" evidence="5">
    <location>
        <begin position="61"/>
        <end position="77"/>
    </location>
</feature>
<dbReference type="InterPro" id="IPR007016">
    <property type="entry name" value="O-antigen_ligase-rel_domated"/>
</dbReference>
<keyword evidence="2 5" id="KW-0812">Transmembrane</keyword>
<name>A0A412Q4W8_9FIRM</name>
<dbReference type="AlphaFoldDB" id="A0A412Q4W8"/>
<feature type="transmembrane region" description="Helical" evidence="5">
    <location>
        <begin position="12"/>
        <end position="31"/>
    </location>
</feature>
<evidence type="ECO:0000256" key="2">
    <source>
        <dbReference type="ARBA" id="ARBA00022692"/>
    </source>
</evidence>
<evidence type="ECO:0000256" key="5">
    <source>
        <dbReference type="SAM" id="Phobius"/>
    </source>
</evidence>
<keyword evidence="3 5" id="KW-1133">Transmembrane helix</keyword>
<organism evidence="7 8">
    <name type="scientific">Agathobacter rectalis</name>
    <dbReference type="NCBI Taxonomy" id="39491"/>
    <lineage>
        <taxon>Bacteria</taxon>
        <taxon>Bacillati</taxon>
        <taxon>Bacillota</taxon>
        <taxon>Clostridia</taxon>
        <taxon>Lachnospirales</taxon>
        <taxon>Lachnospiraceae</taxon>
        <taxon>Agathobacter</taxon>
    </lineage>
</organism>
<evidence type="ECO:0000313" key="7">
    <source>
        <dbReference type="EMBL" id="RGT81978.1"/>
    </source>
</evidence>
<feature type="transmembrane region" description="Helical" evidence="5">
    <location>
        <begin position="120"/>
        <end position="138"/>
    </location>
</feature>
<feature type="transmembrane region" description="Helical" evidence="5">
    <location>
        <begin position="158"/>
        <end position="175"/>
    </location>
</feature>
<reference evidence="7 8" key="1">
    <citation type="submission" date="2018-08" db="EMBL/GenBank/DDBJ databases">
        <title>A genome reference for cultivated species of the human gut microbiota.</title>
        <authorList>
            <person name="Zou Y."/>
            <person name="Xue W."/>
            <person name="Luo G."/>
        </authorList>
    </citation>
    <scope>NUCLEOTIDE SEQUENCE [LARGE SCALE GENOMIC DNA]</scope>
    <source>
        <strain evidence="7 8">AF18-16LB</strain>
    </source>
</reference>
<dbReference type="EMBL" id="QRXG01000008">
    <property type="protein sequence ID" value="RGT81978.1"/>
    <property type="molecule type" value="Genomic_DNA"/>
</dbReference>
<comment type="subcellular location">
    <subcellularLocation>
        <location evidence="1">Membrane</location>
        <topology evidence="1">Multi-pass membrane protein</topology>
    </subcellularLocation>
</comment>
<sequence length="386" mass="44842">MHRFQIKIRTIFLELLLVYPVINIMGCVFFHGDNMPTLSLSYCSILILLYVTDVKKLSRKNIYILIIFAFILILEIYRDQNMFILFVTFIFANIMLSIYSSNKIMVKEYIEYFVKKKNQFYIVQLVFLIILFLFVMKNGLTAGWNTWVLQGPYNYPHTLAYLFLFMMMLDTFYFIEFREKFVILFIAVSFACIILTAVRSVLIASIIVIGYIFYRVFSRKQFIKFILYCFLLFVCIYIAYNYGLFDALLTKSKLALENGSISNGRSSILISSLYALKQGNEYVNTICGVGMTNLLKWNGININANIHAHNDFVDALVGFGLIGLGIYVYNFVKFCKNSFIWMMGTVGFLAYANGLFLYSDIIPILIYAKLLFSYSKIQKNRIGKSL</sequence>
<accession>A0A412Q4W8</accession>
<evidence type="ECO:0000256" key="3">
    <source>
        <dbReference type="ARBA" id="ARBA00022989"/>
    </source>
</evidence>
<dbReference type="RefSeq" id="WP_118004078.1">
    <property type="nucleotide sequence ID" value="NZ_QRXF01000008.1"/>
</dbReference>
<dbReference type="GO" id="GO:0016874">
    <property type="term" value="F:ligase activity"/>
    <property type="evidence" value="ECO:0007669"/>
    <property type="project" value="UniProtKB-KW"/>
</dbReference>
<evidence type="ECO:0000256" key="1">
    <source>
        <dbReference type="ARBA" id="ARBA00004141"/>
    </source>
</evidence>
<feature type="transmembrane region" description="Helical" evidence="5">
    <location>
        <begin position="182"/>
        <end position="213"/>
    </location>
</feature>
<feature type="transmembrane region" description="Helical" evidence="5">
    <location>
        <begin position="83"/>
        <end position="99"/>
    </location>
</feature>
<keyword evidence="4 5" id="KW-0472">Membrane</keyword>
<feature type="transmembrane region" description="Helical" evidence="5">
    <location>
        <begin position="349"/>
        <end position="372"/>
    </location>
</feature>
<dbReference type="Proteomes" id="UP000284296">
    <property type="component" value="Unassembled WGS sequence"/>
</dbReference>
<feature type="transmembrane region" description="Helical" evidence="5">
    <location>
        <begin position="312"/>
        <end position="329"/>
    </location>
</feature>
<dbReference type="GO" id="GO:0016020">
    <property type="term" value="C:membrane"/>
    <property type="evidence" value="ECO:0007669"/>
    <property type="project" value="UniProtKB-SubCell"/>
</dbReference>
<feature type="domain" description="O-antigen ligase-related" evidence="6">
    <location>
        <begin position="185"/>
        <end position="328"/>
    </location>
</feature>
<feature type="transmembrane region" description="Helical" evidence="5">
    <location>
        <begin position="37"/>
        <end position="54"/>
    </location>
</feature>
<comment type="caution">
    <text evidence="7">The sequence shown here is derived from an EMBL/GenBank/DDBJ whole genome shotgun (WGS) entry which is preliminary data.</text>
</comment>
<keyword evidence="7" id="KW-0436">Ligase</keyword>
<evidence type="ECO:0000313" key="8">
    <source>
        <dbReference type="Proteomes" id="UP000284296"/>
    </source>
</evidence>